<dbReference type="SMART" id="SM00363">
    <property type="entry name" value="S4"/>
    <property type="match status" value="1"/>
</dbReference>
<dbReference type="CDD" id="cd00165">
    <property type="entry name" value="S4"/>
    <property type="match status" value="1"/>
</dbReference>
<feature type="region of interest" description="Disordered" evidence="5">
    <location>
        <begin position="1"/>
        <end position="242"/>
    </location>
</feature>
<dbReference type="InterPro" id="IPR018496">
    <property type="entry name" value="PsdUridine_synth_RsuA/RluB_CS"/>
</dbReference>
<evidence type="ECO:0000313" key="7">
    <source>
        <dbReference type="EMBL" id="KAA3928380.1"/>
    </source>
</evidence>
<dbReference type="FunFam" id="3.10.290.10:FF:000003">
    <property type="entry name" value="Pseudouridine synthase"/>
    <property type="match status" value="1"/>
</dbReference>
<dbReference type="AlphaFoldDB" id="A0A9P4DW71"/>
<evidence type="ECO:0000256" key="3">
    <source>
        <dbReference type="PROSITE-ProRule" id="PRU00182"/>
    </source>
</evidence>
<dbReference type="InterPro" id="IPR020094">
    <property type="entry name" value="TruA/RsuA/RluB/E/F_N"/>
</dbReference>
<dbReference type="EMBL" id="JAQNZF010000003">
    <property type="protein sequence ID" value="MDC2741116.1"/>
    <property type="molecule type" value="Genomic_DNA"/>
</dbReference>
<dbReference type="SUPFAM" id="SSF55174">
    <property type="entry name" value="Alpha-L RNA-binding motif"/>
    <property type="match status" value="1"/>
</dbReference>
<evidence type="ECO:0000256" key="5">
    <source>
        <dbReference type="SAM" id="MobiDB-lite"/>
    </source>
</evidence>
<feature type="compositionally biased region" description="Basic and acidic residues" evidence="5">
    <location>
        <begin position="144"/>
        <end position="155"/>
    </location>
</feature>
<dbReference type="Proteomes" id="UP001219389">
    <property type="component" value="Unassembled WGS sequence"/>
</dbReference>
<accession>A0A9P4DW71</accession>
<feature type="compositionally biased region" description="Basic and acidic residues" evidence="5">
    <location>
        <begin position="60"/>
        <end position="78"/>
    </location>
</feature>
<keyword evidence="3" id="KW-0694">RNA-binding</keyword>
<dbReference type="GO" id="GO:0003723">
    <property type="term" value="F:RNA binding"/>
    <property type="evidence" value="ECO:0007669"/>
    <property type="project" value="UniProtKB-KW"/>
</dbReference>
<evidence type="ECO:0000259" key="6">
    <source>
        <dbReference type="SMART" id="SM00363"/>
    </source>
</evidence>
<dbReference type="InterPro" id="IPR020103">
    <property type="entry name" value="PsdUridine_synth_cat_dom_sf"/>
</dbReference>
<dbReference type="InterPro" id="IPR006145">
    <property type="entry name" value="PsdUridine_synth_RsuA/RluA"/>
</dbReference>
<dbReference type="Pfam" id="PF00849">
    <property type="entry name" value="PseudoU_synth_2"/>
    <property type="match status" value="1"/>
</dbReference>
<dbReference type="PROSITE" id="PS50889">
    <property type="entry name" value="S4"/>
    <property type="match status" value="1"/>
</dbReference>
<dbReference type="GO" id="GO:0120159">
    <property type="term" value="F:rRNA pseudouridine synthase activity"/>
    <property type="evidence" value="ECO:0007669"/>
    <property type="project" value="UniProtKB-ARBA"/>
</dbReference>
<feature type="compositionally biased region" description="Basic and acidic residues" evidence="5">
    <location>
        <begin position="23"/>
        <end position="37"/>
    </location>
</feature>
<proteinExistence type="inferred from homology"/>
<dbReference type="InterPro" id="IPR002942">
    <property type="entry name" value="S4_RNA-bd"/>
</dbReference>
<dbReference type="NCBIfam" id="TIGR00093">
    <property type="entry name" value="pseudouridine synthase"/>
    <property type="match status" value="1"/>
</dbReference>
<dbReference type="RefSeq" id="WP_118161548.1">
    <property type="nucleotide sequence ID" value="NZ_CAKJYS010000001.1"/>
</dbReference>
<dbReference type="EC" id="5.4.99.-" evidence="4"/>
<feature type="compositionally biased region" description="Gly residues" evidence="5">
    <location>
        <begin position="202"/>
        <end position="217"/>
    </location>
</feature>
<dbReference type="PANTHER" id="PTHR47683">
    <property type="entry name" value="PSEUDOURIDINE SYNTHASE FAMILY PROTEIN-RELATED"/>
    <property type="match status" value="1"/>
</dbReference>
<evidence type="ECO:0000256" key="2">
    <source>
        <dbReference type="ARBA" id="ARBA00023235"/>
    </source>
</evidence>
<protein>
    <recommendedName>
        <fullName evidence="4">Pseudouridine synthase</fullName>
        <ecNumber evidence="4">5.4.99.-</ecNumber>
    </recommendedName>
</protein>
<dbReference type="Gene3D" id="3.30.70.1560">
    <property type="entry name" value="Alpha-L RNA-binding motif"/>
    <property type="match status" value="1"/>
</dbReference>
<sequence length="499" mass="57288">MSTENEEWRENSFNEENTGAGRDGNRSYNREGGERPYRPSYNREGGDRPYRPRFNANNEGGERPQRSYGDRSYGDRPQRPSYNREGGDRPYRPRFNNNNEGGERPQRPYNREGGSYDRPQRPSYNREGGSYDRPQRPRFNSGEGGERPSYGDRPQRPSYNREGGDRPYRPRFNNGEGGDRPQRPSYNREGGDRPYRPRFNNGEGGGYRSNNGGGGGYRPRYNNDRSQGGYRPRPRTGDYDPNAKYSVKKQIEYKEQFVDPNEPIRLNKFLANAGVCSRREADEFITAGVVSVNGEVVTELGTKIKRSDVVKFHDEPVSIERKVYVLLNKPKDTVTTSDDPQERRTVMDLVKGACNERIYPVGRLDRNTTGVLLLTNDGDLASKLTHPKFLKKKIYHVHLDKNLTKADMEQIAAGIQLEDGEIHADAISYTDDFKKDQVGIEIHSGKNRIVRRIFESLGYKVVKLDRVFFAGLTKKGLRRGDWRYLSEAEVNYLRMGSFE</sequence>
<comment type="similarity">
    <text evidence="1 4">Belongs to the pseudouridine synthase RsuA family.</text>
</comment>
<dbReference type="Pfam" id="PF01479">
    <property type="entry name" value="S4"/>
    <property type="match status" value="1"/>
</dbReference>
<evidence type="ECO:0000313" key="8">
    <source>
        <dbReference type="EMBL" id="MDC2741116.1"/>
    </source>
</evidence>
<dbReference type="Gene3D" id="3.30.70.580">
    <property type="entry name" value="Pseudouridine synthase I, catalytic domain, N-terminal subdomain"/>
    <property type="match status" value="1"/>
</dbReference>
<dbReference type="Proteomes" id="UP000365824">
    <property type="component" value="Unassembled WGS sequence"/>
</dbReference>
<reference evidence="7 9" key="1">
    <citation type="journal article" date="2019" name="Nat. Med.">
        <title>A library of human gut bacterial isolates paired with longitudinal multiomics data enables mechanistic microbiome research.</title>
        <authorList>
            <person name="Poyet M."/>
            <person name="Groussin M."/>
            <person name="Gibbons S.M."/>
            <person name="Avila-Pacheco J."/>
            <person name="Jiang X."/>
            <person name="Kearney S.M."/>
            <person name="Perrotta A.R."/>
            <person name="Berdy B."/>
            <person name="Zhao S."/>
            <person name="Lieberman T.D."/>
            <person name="Swanson P.K."/>
            <person name="Smith M."/>
            <person name="Roesemann S."/>
            <person name="Alexander J.E."/>
            <person name="Rich S.A."/>
            <person name="Livny J."/>
            <person name="Vlamakis H."/>
            <person name="Clish C."/>
            <person name="Bullock K."/>
            <person name="Deik A."/>
            <person name="Scott J."/>
            <person name="Pierce K.A."/>
            <person name="Xavier R.J."/>
            <person name="Alm E.J."/>
        </authorList>
    </citation>
    <scope>NUCLEOTIDE SEQUENCE [LARGE SCALE GENOMIC DNA]</scope>
    <source>
        <strain evidence="7 9">BIOML-A160</strain>
    </source>
</reference>
<gene>
    <name evidence="7" type="ORF">F3F25_12785</name>
    <name evidence="8" type="ORF">PO382_02640</name>
</gene>
<keyword evidence="2 4" id="KW-0413">Isomerase</keyword>
<name>A0A9P4DW71_BACOV</name>
<dbReference type="InterPro" id="IPR000748">
    <property type="entry name" value="PsdUridine_synth_RsuA/RluB/E/F"/>
</dbReference>
<dbReference type="CDD" id="cd02870">
    <property type="entry name" value="PseudoU_synth_RsuA_like"/>
    <property type="match status" value="1"/>
</dbReference>
<dbReference type="Gene3D" id="3.10.290.10">
    <property type="entry name" value="RNA-binding S4 domain"/>
    <property type="match status" value="1"/>
</dbReference>
<dbReference type="EMBL" id="VWLB01000019">
    <property type="protein sequence ID" value="KAA3928380.1"/>
    <property type="molecule type" value="Genomic_DNA"/>
</dbReference>
<dbReference type="GO" id="GO:0000455">
    <property type="term" value="P:enzyme-directed rRNA pseudouridine synthesis"/>
    <property type="evidence" value="ECO:0007669"/>
    <property type="project" value="UniProtKB-ARBA"/>
</dbReference>
<comment type="caution">
    <text evidence="7">The sequence shown here is derived from an EMBL/GenBank/DDBJ whole genome shotgun (WGS) entry which is preliminary data.</text>
</comment>
<feature type="compositionally biased region" description="Basic and acidic residues" evidence="5">
    <location>
        <begin position="101"/>
        <end position="120"/>
    </location>
</feature>
<dbReference type="InterPro" id="IPR042092">
    <property type="entry name" value="PsdUridine_s_RsuA/RluB/E/F_cat"/>
</dbReference>
<dbReference type="SUPFAM" id="SSF55120">
    <property type="entry name" value="Pseudouridine synthase"/>
    <property type="match status" value="1"/>
</dbReference>
<evidence type="ECO:0000313" key="9">
    <source>
        <dbReference type="Proteomes" id="UP000365824"/>
    </source>
</evidence>
<dbReference type="InterPro" id="IPR050343">
    <property type="entry name" value="RsuA_PseudoU_synthase"/>
</dbReference>
<dbReference type="InterPro" id="IPR036986">
    <property type="entry name" value="S4_RNA-bd_sf"/>
</dbReference>
<feature type="domain" description="RNA-binding S4" evidence="6">
    <location>
        <begin position="264"/>
        <end position="325"/>
    </location>
</feature>
<organism evidence="7 9">
    <name type="scientific">Bacteroides ovatus</name>
    <dbReference type="NCBI Taxonomy" id="28116"/>
    <lineage>
        <taxon>Bacteria</taxon>
        <taxon>Pseudomonadati</taxon>
        <taxon>Bacteroidota</taxon>
        <taxon>Bacteroidia</taxon>
        <taxon>Bacteroidales</taxon>
        <taxon>Bacteroidaceae</taxon>
        <taxon>Bacteroides</taxon>
    </lineage>
</organism>
<dbReference type="PROSITE" id="PS01149">
    <property type="entry name" value="PSI_RSU"/>
    <property type="match status" value="1"/>
</dbReference>
<evidence type="ECO:0000256" key="1">
    <source>
        <dbReference type="ARBA" id="ARBA00008348"/>
    </source>
</evidence>
<dbReference type="PANTHER" id="PTHR47683:SF2">
    <property type="entry name" value="RNA-BINDING S4 DOMAIN-CONTAINING PROTEIN"/>
    <property type="match status" value="1"/>
</dbReference>
<feature type="compositionally biased region" description="Basic and acidic residues" evidence="5">
    <location>
        <begin position="1"/>
        <end position="12"/>
    </location>
</feature>
<reference evidence="8" key="2">
    <citation type="submission" date="2022-10" db="EMBL/GenBank/DDBJ databases">
        <title>Human gut microbiome strain richness.</title>
        <authorList>
            <person name="Chen-Liaw A."/>
        </authorList>
    </citation>
    <scope>NUCLEOTIDE SEQUENCE</scope>
    <source>
        <strain evidence="8">BSD2780120875st1_E1_BSD2780120875_150330</strain>
    </source>
</reference>
<evidence type="ECO:0000256" key="4">
    <source>
        <dbReference type="RuleBase" id="RU003887"/>
    </source>
</evidence>